<evidence type="ECO:0000313" key="3">
    <source>
        <dbReference type="Proteomes" id="UP001328107"/>
    </source>
</evidence>
<comment type="caution">
    <text evidence="2">The sequence shown here is derived from an EMBL/GenBank/DDBJ whole genome shotgun (WGS) entry which is preliminary data.</text>
</comment>
<dbReference type="EMBL" id="BTRK01000006">
    <property type="protein sequence ID" value="GMR61858.1"/>
    <property type="molecule type" value="Genomic_DNA"/>
</dbReference>
<dbReference type="AlphaFoldDB" id="A0AAN5IEP4"/>
<dbReference type="Proteomes" id="UP001328107">
    <property type="component" value="Unassembled WGS sequence"/>
</dbReference>
<sequence length="142" mass="15659">NFVSGLARASFVLLEWANYVGAVTEEFGEENLINLFVLFGLGAIGMPGAKSKRVHLKKGEQLLLFLDFVSSQHFRKLTSLSFEEVDGGVLFRGQWIPFSEKARDSFLSLVTTHKLDLPSGGGNVLAASVLREYEPRVMQLPG</sequence>
<reference evidence="3" key="1">
    <citation type="submission" date="2022-10" db="EMBL/GenBank/DDBJ databases">
        <title>Genome assembly of Pristionchus species.</title>
        <authorList>
            <person name="Yoshida K."/>
            <person name="Sommer R.J."/>
        </authorList>
    </citation>
    <scope>NUCLEOTIDE SEQUENCE [LARGE SCALE GENOMIC DNA]</scope>
    <source>
        <strain evidence="3">RS5460</strain>
    </source>
</reference>
<keyword evidence="3" id="KW-1185">Reference proteome</keyword>
<accession>A0AAN5IEP4</accession>
<dbReference type="EMBL" id="BTRK01000006">
    <property type="protein sequence ID" value="GMR61859.1"/>
    <property type="molecule type" value="Genomic_DNA"/>
</dbReference>
<protein>
    <submittedName>
        <fullName evidence="2">Uncharacterized protein</fullName>
    </submittedName>
</protein>
<name>A0AAN5IEP4_9BILA</name>
<evidence type="ECO:0000313" key="2">
    <source>
        <dbReference type="EMBL" id="GMR61859.1"/>
    </source>
</evidence>
<evidence type="ECO:0000313" key="1">
    <source>
        <dbReference type="EMBL" id="GMR61858.1"/>
    </source>
</evidence>
<reference evidence="2" key="2">
    <citation type="submission" date="2023-06" db="EMBL/GenBank/DDBJ databases">
        <title>Genome assembly of Pristionchus species.</title>
        <authorList>
            <person name="Yoshida K."/>
            <person name="Sommer R.J."/>
        </authorList>
    </citation>
    <scope>NUCLEOTIDE SEQUENCE</scope>
    <source>
        <strain evidence="2 3">RS5460</strain>
    </source>
</reference>
<proteinExistence type="predicted"/>
<organism evidence="2 3">
    <name type="scientific">Pristionchus mayeri</name>
    <dbReference type="NCBI Taxonomy" id="1317129"/>
    <lineage>
        <taxon>Eukaryota</taxon>
        <taxon>Metazoa</taxon>
        <taxon>Ecdysozoa</taxon>
        <taxon>Nematoda</taxon>
        <taxon>Chromadorea</taxon>
        <taxon>Rhabditida</taxon>
        <taxon>Rhabditina</taxon>
        <taxon>Diplogasteromorpha</taxon>
        <taxon>Diplogasteroidea</taxon>
        <taxon>Neodiplogasteridae</taxon>
        <taxon>Pristionchus</taxon>
    </lineage>
</organism>
<feature type="non-terminal residue" evidence="2">
    <location>
        <position position="1"/>
    </location>
</feature>
<gene>
    <name evidence="1" type="ORF">PMAYCL1PPCAC_32053</name>
    <name evidence="2" type="ORF">PMAYCL1PPCAC_32054</name>
</gene>